<dbReference type="NCBIfam" id="TIGR01180">
    <property type="entry name" value="aman2_put"/>
    <property type="match status" value="1"/>
</dbReference>
<dbReference type="InterPro" id="IPR041371">
    <property type="entry name" value="GH92_N"/>
</dbReference>
<name>A0ABP6ZKU2_9ACTN</name>
<dbReference type="Gene3D" id="1.20.1610.10">
    <property type="entry name" value="alpha-1,2-mannosidases domains"/>
    <property type="match status" value="1"/>
</dbReference>
<dbReference type="InterPro" id="IPR050883">
    <property type="entry name" value="PNGase"/>
</dbReference>
<dbReference type="Pfam" id="PF07971">
    <property type="entry name" value="Glyco_hydro_92"/>
    <property type="match status" value="1"/>
</dbReference>
<accession>A0ABP6ZKU2</accession>
<organism evidence="4 5">
    <name type="scientific">Kineosporia mesophila</name>
    <dbReference type="NCBI Taxonomy" id="566012"/>
    <lineage>
        <taxon>Bacteria</taxon>
        <taxon>Bacillati</taxon>
        <taxon>Actinomycetota</taxon>
        <taxon>Actinomycetes</taxon>
        <taxon>Kineosporiales</taxon>
        <taxon>Kineosporiaceae</taxon>
        <taxon>Kineosporia</taxon>
    </lineage>
</organism>
<dbReference type="InterPro" id="IPR005887">
    <property type="entry name" value="GH92_a_mannosidase_put"/>
</dbReference>
<dbReference type="PANTHER" id="PTHR12143:SF39">
    <property type="entry name" value="SECRETED PROTEIN"/>
    <property type="match status" value="1"/>
</dbReference>
<evidence type="ECO:0000259" key="2">
    <source>
        <dbReference type="Pfam" id="PF07971"/>
    </source>
</evidence>
<proteinExistence type="predicted"/>
<dbReference type="EMBL" id="BAAAZO010000004">
    <property type="protein sequence ID" value="GAA3612940.1"/>
    <property type="molecule type" value="Genomic_DNA"/>
</dbReference>
<reference evidence="5" key="1">
    <citation type="journal article" date="2019" name="Int. J. Syst. Evol. Microbiol.">
        <title>The Global Catalogue of Microorganisms (GCM) 10K type strain sequencing project: providing services to taxonomists for standard genome sequencing and annotation.</title>
        <authorList>
            <consortium name="The Broad Institute Genomics Platform"/>
            <consortium name="The Broad Institute Genome Sequencing Center for Infectious Disease"/>
            <person name="Wu L."/>
            <person name="Ma J."/>
        </authorList>
    </citation>
    <scope>NUCLEOTIDE SEQUENCE [LARGE SCALE GENOMIC DNA]</scope>
    <source>
        <strain evidence="5">JCM 16902</strain>
    </source>
</reference>
<gene>
    <name evidence="4" type="ORF">GCM10022223_31370</name>
</gene>
<evidence type="ECO:0000259" key="3">
    <source>
        <dbReference type="Pfam" id="PF17678"/>
    </source>
</evidence>
<dbReference type="InterPro" id="IPR012939">
    <property type="entry name" value="Glyco_hydro_92"/>
</dbReference>
<evidence type="ECO:0000313" key="5">
    <source>
        <dbReference type="Proteomes" id="UP001501074"/>
    </source>
</evidence>
<keyword evidence="4" id="KW-0378">Hydrolase</keyword>
<feature type="signal peptide" evidence="1">
    <location>
        <begin position="1"/>
        <end position="33"/>
    </location>
</feature>
<dbReference type="GO" id="GO:0016787">
    <property type="term" value="F:hydrolase activity"/>
    <property type="evidence" value="ECO:0007669"/>
    <property type="project" value="UniProtKB-KW"/>
</dbReference>
<keyword evidence="5" id="KW-1185">Reference proteome</keyword>
<dbReference type="Gene3D" id="1.20.1050.60">
    <property type="entry name" value="alpha-1,2-mannosidase"/>
    <property type="match status" value="1"/>
</dbReference>
<keyword evidence="1" id="KW-0732">Signal</keyword>
<feature type="chain" id="PRO_5045511813" evidence="1">
    <location>
        <begin position="34"/>
        <end position="963"/>
    </location>
</feature>
<evidence type="ECO:0000313" key="4">
    <source>
        <dbReference type="EMBL" id="GAA3612940.1"/>
    </source>
</evidence>
<feature type="domain" description="Glycosyl hydrolase family 92 N-terminal" evidence="3">
    <location>
        <begin position="42"/>
        <end position="303"/>
    </location>
</feature>
<dbReference type="SUPFAM" id="SSF48208">
    <property type="entry name" value="Six-hairpin glycosidases"/>
    <property type="match status" value="1"/>
</dbReference>
<dbReference type="Proteomes" id="UP001501074">
    <property type="component" value="Unassembled WGS sequence"/>
</dbReference>
<feature type="domain" description="Glycosyl hydrolase family 92" evidence="2">
    <location>
        <begin position="309"/>
        <end position="768"/>
    </location>
</feature>
<dbReference type="Gene3D" id="2.70.98.10">
    <property type="match status" value="1"/>
</dbReference>
<evidence type="ECO:0000256" key="1">
    <source>
        <dbReference type="SAM" id="SignalP"/>
    </source>
</evidence>
<dbReference type="InterPro" id="IPR008928">
    <property type="entry name" value="6-hairpin_glycosidase_sf"/>
</dbReference>
<comment type="caution">
    <text evidence="4">The sequence shown here is derived from an EMBL/GenBank/DDBJ whole genome shotgun (WGS) entry which is preliminary data.</text>
</comment>
<protein>
    <submittedName>
        <fullName evidence="4">GH92 family glycosyl hydrolase</fullName>
    </submittedName>
</protein>
<dbReference type="RefSeq" id="WP_231481989.1">
    <property type="nucleotide sequence ID" value="NZ_BAAAZO010000004.1"/>
</dbReference>
<dbReference type="Gene3D" id="3.30.2080.10">
    <property type="entry name" value="GH92 mannosidase domain"/>
    <property type="match status" value="1"/>
</dbReference>
<dbReference type="InterPro" id="IPR014718">
    <property type="entry name" value="GH-type_carb-bd"/>
</dbReference>
<sequence>MSSWSSWRVRLPAVALAVCLAPIGPVVPTTAHAAGISAFDAVNQFIGTELDTTQNKSNDAYGNTYPGASVPFGMVQPSPTTWGEGNTNVSQKGGYEYTASLIRGFGLTRYEGTGCTGRFGGYEFPTIPYAGELTGGVLPKSPASNIRDYYLPFSHANETSQPGYYGVKLDNGVEAEMTSSTRTAVSRYDFPKSGSSSLILDVSGPNNRTFGSEVTIDPKTRTVSGWMYGVDVCDNGNYYKAYFSTTYDHDFASYGTWTDDAMTAGSTHATKSTQDVGVDYRHDTGAWLTFQPGAKVVATTGFSYVSIENAALNRETEVGDDGFNDVRGDAKKAWKEALGTVDAQGGTAEQRTKFYTALYHAFGNPNVREDVNGEYVGFDNARHTVGKGHHFYRNINWAGSGWDAYRSQVQLIALTYPKVANDIQRSIVLLTQQRNSWAPGAARMQGDNYQVILATLDDMGATDYDREAALASMKATQVLPATKTSRTDGYQYFATGLIENAKGDFATSRVLEYSIDDFAIAQLASRLGDQKAYEFFSARSQNWMNVFDPPTQHIRPRSRSGFDRTFDLRGRDDSAGRGQFNQSTGYQYGWLVPHNLSTLIEKRGGVAKSTAALDTLMERLDAGAYTQTGNYLSNQPAFGTPWVYNWLQAPSKTTDVLYRAVDEMYDTTPSGLPGNDDQGALSAWYVWANIGLYPAIYGTGDLVVSAPMFDRIVIEPVGVSRRIKISASGVARGAKYVNGLKVNGTARSKSWLDSSFAQAGGTLDFTMKATAGTWGTGASDVPPSYTEGSNALNSVGTTPDGQGNLGSIDLSDWSLSRDSLAAAGVTPGSAVGDFTWPSAGPGEPDNWIPHGQKIAVTGSGPLSFLGLSTNGPARGTAVVTYTDGTTQDVPFSLSDWAASPAAGERAAVTLNGRNNVNGTAGTGTFRVFASAPVTLDAGRTVASVTLPESTDKGIMHIFDVAVS</sequence>
<dbReference type="Pfam" id="PF17678">
    <property type="entry name" value="Glyco_hydro_92N"/>
    <property type="match status" value="1"/>
</dbReference>
<dbReference type="PANTHER" id="PTHR12143">
    <property type="entry name" value="PEPTIDE N-GLYCANASE PNGASE -RELATED"/>
    <property type="match status" value="1"/>
</dbReference>